<comment type="domain">
    <text evidence="11">The middle region has homology to RecA with ATPase motifs including the RadA KNRFG motif, while the C-terminus is homologous to Lon protease.</text>
</comment>
<evidence type="ECO:0000313" key="16">
    <source>
        <dbReference type="Proteomes" id="UP000037267"/>
    </source>
</evidence>
<keyword evidence="2 11" id="KW-0547">Nucleotide-binding</keyword>
<evidence type="ECO:0000256" key="1">
    <source>
        <dbReference type="ARBA" id="ARBA00022723"/>
    </source>
</evidence>
<dbReference type="PANTHER" id="PTHR32472">
    <property type="entry name" value="DNA REPAIR PROTEIN RADA"/>
    <property type="match status" value="1"/>
</dbReference>
<dbReference type="AlphaFoldDB" id="A0A0L0W977"/>
<dbReference type="SMART" id="SM00382">
    <property type="entry name" value="AAA"/>
    <property type="match status" value="1"/>
</dbReference>
<evidence type="ECO:0000259" key="14">
    <source>
        <dbReference type="PROSITE" id="PS50162"/>
    </source>
</evidence>
<dbReference type="Pfam" id="PF13541">
    <property type="entry name" value="ChlI"/>
    <property type="match status" value="1"/>
</dbReference>
<dbReference type="PROSITE" id="PS50162">
    <property type="entry name" value="RECA_2"/>
    <property type="match status" value="1"/>
</dbReference>
<protein>
    <recommendedName>
        <fullName evidence="11 12">DNA repair protein RadA</fullName>
    </recommendedName>
</protein>
<accession>A0A0L0W977</accession>
<keyword evidence="7 11" id="KW-0067">ATP-binding</keyword>
<comment type="caution">
    <text evidence="15">The sequence shown here is derived from an EMBL/GenBank/DDBJ whole genome shotgun (WGS) entry which is preliminary data.</text>
</comment>
<dbReference type="NCBIfam" id="TIGR00416">
    <property type="entry name" value="sms"/>
    <property type="match status" value="1"/>
</dbReference>
<evidence type="ECO:0000256" key="7">
    <source>
        <dbReference type="ARBA" id="ARBA00022840"/>
    </source>
</evidence>
<evidence type="ECO:0000256" key="12">
    <source>
        <dbReference type="NCBIfam" id="TIGR00416"/>
    </source>
</evidence>
<keyword evidence="1 11" id="KW-0479">Metal-binding</keyword>
<dbReference type="RefSeq" id="WP_050355637.1">
    <property type="nucleotide sequence ID" value="NZ_LGSS01000010.1"/>
</dbReference>
<dbReference type="InterPro" id="IPR027417">
    <property type="entry name" value="P-loop_NTPase"/>
</dbReference>
<evidence type="ECO:0000256" key="3">
    <source>
        <dbReference type="ARBA" id="ARBA00022763"/>
    </source>
</evidence>
<dbReference type="Gene3D" id="3.30.230.10">
    <property type="match status" value="1"/>
</dbReference>
<dbReference type="GO" id="GO:0000725">
    <property type="term" value="P:recombinational repair"/>
    <property type="evidence" value="ECO:0007669"/>
    <property type="project" value="UniProtKB-UniRule"/>
</dbReference>
<dbReference type="GO" id="GO:0005524">
    <property type="term" value="F:ATP binding"/>
    <property type="evidence" value="ECO:0007669"/>
    <property type="project" value="UniProtKB-UniRule"/>
</dbReference>
<dbReference type="PATRIC" id="fig|1503.3.peg.40"/>
<feature type="short sequence motif" description="RadA KNRFG motif" evidence="11">
    <location>
        <begin position="251"/>
        <end position="255"/>
    </location>
</feature>
<gene>
    <name evidence="11 15" type="primary">radA</name>
    <name evidence="15" type="ORF">CLPU_10c00400</name>
</gene>
<dbReference type="InterPro" id="IPR003593">
    <property type="entry name" value="AAA+_ATPase"/>
</dbReference>
<name>A0A0L0W977_GOTPU</name>
<evidence type="ECO:0000256" key="5">
    <source>
        <dbReference type="ARBA" id="ARBA00022801"/>
    </source>
</evidence>
<keyword evidence="8 11" id="KW-0346">Stress response</keyword>
<feature type="domain" description="RecA family profile 1" evidence="14">
    <location>
        <begin position="65"/>
        <end position="214"/>
    </location>
</feature>
<comment type="similarity">
    <text evidence="11 13">Belongs to the RecA family. RadA subfamily.</text>
</comment>
<dbReference type="Gene3D" id="3.40.50.300">
    <property type="entry name" value="P-loop containing nucleotide triphosphate hydrolases"/>
    <property type="match status" value="1"/>
</dbReference>
<dbReference type="InterPro" id="IPR041166">
    <property type="entry name" value="Rubredoxin_2"/>
</dbReference>
<dbReference type="GO" id="GO:0008270">
    <property type="term" value="F:zinc ion binding"/>
    <property type="evidence" value="ECO:0007669"/>
    <property type="project" value="UniProtKB-KW"/>
</dbReference>
<organism evidence="15 16">
    <name type="scientific">Gottschalkia purinilytica</name>
    <name type="common">Clostridium purinilyticum</name>
    <dbReference type="NCBI Taxonomy" id="1503"/>
    <lineage>
        <taxon>Bacteria</taxon>
        <taxon>Bacillati</taxon>
        <taxon>Bacillota</taxon>
        <taxon>Tissierellia</taxon>
        <taxon>Tissierellales</taxon>
        <taxon>Gottschalkiaceae</taxon>
        <taxon>Gottschalkia</taxon>
    </lineage>
</organism>
<evidence type="ECO:0000256" key="13">
    <source>
        <dbReference type="RuleBase" id="RU003555"/>
    </source>
</evidence>
<dbReference type="Pfam" id="PF18073">
    <property type="entry name" value="Zn_ribbon_LapB"/>
    <property type="match status" value="1"/>
</dbReference>
<dbReference type="InterPro" id="IPR020568">
    <property type="entry name" value="Ribosomal_Su5_D2-typ_SF"/>
</dbReference>
<feature type="region of interest" description="Lon-protease-like" evidence="11">
    <location>
        <begin position="350"/>
        <end position="454"/>
    </location>
</feature>
<comment type="function">
    <text evidence="11">Plays a role in repairing double-strand DNA breaks, probably involving stabilizing or processing branched DNA or blocked replication forks.</text>
</comment>
<dbReference type="STRING" id="1503.CLPU_10c00400"/>
<dbReference type="InterPro" id="IPR004504">
    <property type="entry name" value="DNA_repair_RadA"/>
</dbReference>
<dbReference type="Proteomes" id="UP000037267">
    <property type="component" value="Unassembled WGS sequence"/>
</dbReference>
<evidence type="ECO:0000256" key="8">
    <source>
        <dbReference type="ARBA" id="ARBA00023016"/>
    </source>
</evidence>
<dbReference type="PANTHER" id="PTHR32472:SF10">
    <property type="entry name" value="DNA REPAIR PROTEIN RADA-LIKE PROTEIN"/>
    <property type="match status" value="1"/>
</dbReference>
<evidence type="ECO:0000256" key="11">
    <source>
        <dbReference type="HAMAP-Rule" id="MF_01498"/>
    </source>
</evidence>
<evidence type="ECO:0000256" key="2">
    <source>
        <dbReference type="ARBA" id="ARBA00022741"/>
    </source>
</evidence>
<keyword evidence="4 13" id="KW-0863">Zinc-finger</keyword>
<dbReference type="PRINTS" id="PR01874">
    <property type="entry name" value="DNAREPAIRADA"/>
</dbReference>
<dbReference type="SUPFAM" id="SSF52540">
    <property type="entry name" value="P-loop containing nucleoside triphosphate hydrolases"/>
    <property type="match status" value="1"/>
</dbReference>
<keyword evidence="6 13" id="KW-0862">Zinc</keyword>
<dbReference type="GO" id="GO:0140664">
    <property type="term" value="F:ATP-dependent DNA damage sensor activity"/>
    <property type="evidence" value="ECO:0007669"/>
    <property type="project" value="InterPro"/>
</dbReference>
<keyword evidence="3 11" id="KW-0227">DNA damage</keyword>
<sequence>MAKIKNKYVCQECGYETPKWMGKCPSCNSWNALVEEVYNPNSKIKISKNEMDIKLKKLSDIVTEDEDRISTNLEELDRVLGGGLVKGSLTLVGGDPGIGKSTLLIQVANNISNKNLKVLYISGEESSKQIKMRSDRLSVQSETLYILSETNMDVVINAIETLNPDILVIDSIQTVYNPNIESAPGSVSQVREVTSILMNIAKNKGIATLIVGHVTKEGAIAGPRVLEHMVDVVLYFEGERHNTYRILRGVKNRFGSTNEIGIFEMRDIGLVQVKNPSEMLLAGRPMHTEGTVVVPSMEGTRPMLIEVQALVSHTPFGMPRRVATGIDYNRVILMMAVLEKKAGLHMQNSDAYINIVGGIHIKEPAIDLGIICSIASSFKEYEIDSKTVVMGEVGLTGEIRTISFIEKRLREASKLGFKKAIIPKANLKGIEKIDDMEIVGVTNVVDALDIVLGG</sequence>
<dbReference type="GO" id="GO:0016787">
    <property type="term" value="F:hydrolase activity"/>
    <property type="evidence" value="ECO:0007669"/>
    <property type="project" value="UniProtKB-KW"/>
</dbReference>
<comment type="function">
    <text evidence="13">DNA-dependent ATPase involved in processing of recombination intermediates, plays a role in repairing DNA breaks. Stimulates the branch migration of RecA-mediated strand transfer reactions, allowing the 3' invading strand to extend heteroduplex DNA faster. Binds ssDNA in the presence of ADP but not other nucleotides, has ATPase activity that is stimulated by ssDNA and various branched DNA structures, but inhibited by SSB. Does not have RecA's homology-searching function.</text>
</comment>
<keyword evidence="10 11" id="KW-0234">DNA repair</keyword>
<keyword evidence="16" id="KW-1185">Reference proteome</keyword>
<evidence type="ECO:0000256" key="9">
    <source>
        <dbReference type="ARBA" id="ARBA00023125"/>
    </source>
</evidence>
<evidence type="ECO:0000256" key="4">
    <source>
        <dbReference type="ARBA" id="ARBA00022771"/>
    </source>
</evidence>
<evidence type="ECO:0000313" key="15">
    <source>
        <dbReference type="EMBL" id="KNF07986.1"/>
    </source>
</evidence>
<dbReference type="InterPro" id="IPR014721">
    <property type="entry name" value="Ribsml_uS5_D2-typ_fold_subgr"/>
</dbReference>
<proteinExistence type="inferred from homology"/>
<evidence type="ECO:0000256" key="6">
    <source>
        <dbReference type="ARBA" id="ARBA00022833"/>
    </source>
</evidence>
<dbReference type="SUPFAM" id="SSF54211">
    <property type="entry name" value="Ribosomal protein S5 domain 2-like"/>
    <property type="match status" value="1"/>
</dbReference>
<evidence type="ECO:0000256" key="10">
    <source>
        <dbReference type="ARBA" id="ARBA00023204"/>
    </source>
</evidence>
<dbReference type="EMBL" id="LGSS01000010">
    <property type="protein sequence ID" value="KNF07986.1"/>
    <property type="molecule type" value="Genomic_DNA"/>
</dbReference>
<dbReference type="FunFam" id="3.30.230.10:FF:000031">
    <property type="entry name" value="DNA repair protein RadA"/>
    <property type="match status" value="1"/>
</dbReference>
<dbReference type="Pfam" id="PF13481">
    <property type="entry name" value="AAA_25"/>
    <property type="match status" value="1"/>
</dbReference>
<dbReference type="GO" id="GO:0005829">
    <property type="term" value="C:cytosol"/>
    <property type="evidence" value="ECO:0007669"/>
    <property type="project" value="TreeGrafter"/>
</dbReference>
<dbReference type="InterPro" id="IPR020588">
    <property type="entry name" value="RecA_ATP-bd"/>
</dbReference>
<reference evidence="16" key="1">
    <citation type="submission" date="2015-07" db="EMBL/GenBank/DDBJ databases">
        <title>Draft genome sequence of the purine-degrading Gottschalkia purinilyticum DSM 1384 (formerly Clostridium purinilyticum).</title>
        <authorList>
            <person name="Poehlein A."/>
            <person name="Schiel-Bengelsdorf B."/>
            <person name="Bengelsdorf F.R."/>
            <person name="Daniel R."/>
            <person name="Duerre P."/>
        </authorList>
    </citation>
    <scope>NUCLEOTIDE SEQUENCE [LARGE SCALE GENOMIC DNA]</scope>
    <source>
        <strain evidence="16">DSM 1384</strain>
    </source>
</reference>
<dbReference type="HAMAP" id="MF_01498">
    <property type="entry name" value="RadA_bact"/>
    <property type="match status" value="1"/>
</dbReference>
<dbReference type="FunFam" id="3.40.50.300:FF:000050">
    <property type="entry name" value="DNA repair protein RadA"/>
    <property type="match status" value="1"/>
</dbReference>
<keyword evidence="5" id="KW-0378">Hydrolase</keyword>
<dbReference type="CDD" id="cd01121">
    <property type="entry name" value="RadA_SMS_N"/>
    <property type="match status" value="1"/>
</dbReference>
<dbReference type="GO" id="GO:0003684">
    <property type="term" value="F:damaged DNA binding"/>
    <property type="evidence" value="ECO:0007669"/>
    <property type="project" value="InterPro"/>
</dbReference>
<dbReference type="OrthoDB" id="9803906at2"/>
<feature type="binding site" evidence="11">
    <location>
        <begin position="94"/>
        <end position="101"/>
    </location>
    <ligand>
        <name>ATP</name>
        <dbReference type="ChEBI" id="CHEBI:30616"/>
    </ligand>
</feature>
<keyword evidence="9 11" id="KW-0238">DNA-binding</keyword>